<reference evidence="1" key="1">
    <citation type="journal article" date="2020" name="Nature">
        <title>Giant virus diversity and host interactions through global metagenomics.</title>
        <authorList>
            <person name="Schulz F."/>
            <person name="Roux S."/>
            <person name="Paez-Espino D."/>
            <person name="Jungbluth S."/>
            <person name="Walsh D.A."/>
            <person name="Denef V.J."/>
            <person name="McMahon K.D."/>
            <person name="Konstantinidis K.T."/>
            <person name="Eloe-Fadrosh E.A."/>
            <person name="Kyrpides N.C."/>
            <person name="Woyke T."/>
        </authorList>
    </citation>
    <scope>NUCLEOTIDE SEQUENCE</scope>
    <source>
        <strain evidence="1">GVMAG-S-1102113-126</strain>
    </source>
</reference>
<protein>
    <submittedName>
        <fullName evidence="1">Uncharacterized protein</fullName>
    </submittedName>
</protein>
<proteinExistence type="predicted"/>
<evidence type="ECO:0000313" key="1">
    <source>
        <dbReference type="EMBL" id="QHU14689.1"/>
    </source>
</evidence>
<accession>A0A6C0KAI6</accession>
<sequence length="74" mass="8706">MQNDNTEAMLSKYSDILALLKKHSSLSRFKNERELMYTFAKRYIDNPTNACQILLQFVGRRPKGYIHSDVILIR</sequence>
<dbReference type="AlphaFoldDB" id="A0A6C0KAI6"/>
<name>A0A6C0KAI6_9ZZZZ</name>
<dbReference type="EMBL" id="MN740845">
    <property type="protein sequence ID" value="QHU14689.1"/>
    <property type="molecule type" value="Genomic_DNA"/>
</dbReference>
<organism evidence="1">
    <name type="scientific">viral metagenome</name>
    <dbReference type="NCBI Taxonomy" id="1070528"/>
    <lineage>
        <taxon>unclassified sequences</taxon>
        <taxon>metagenomes</taxon>
        <taxon>organismal metagenomes</taxon>
    </lineage>
</organism>